<dbReference type="Gramene" id="KQL22425">
    <property type="protein sequence ID" value="KQL22425"/>
    <property type="gene ID" value="SETIT_033424mg"/>
</dbReference>
<accession>K4A3H1</accession>
<feature type="signal peptide" evidence="1">
    <location>
        <begin position="1"/>
        <end position="19"/>
    </location>
</feature>
<name>K4A3H1_SETIT</name>
<evidence type="ECO:0000313" key="2">
    <source>
        <dbReference type="EnsemblPlants" id="KQL22425"/>
    </source>
</evidence>
<dbReference type="Proteomes" id="UP000004995">
    <property type="component" value="Unassembled WGS sequence"/>
</dbReference>
<dbReference type="EnsemblPlants" id="KQL22425">
    <property type="protein sequence ID" value="KQL22425"/>
    <property type="gene ID" value="SETIT_033424mg"/>
</dbReference>
<keyword evidence="1" id="KW-0732">Signal</keyword>
<dbReference type="InParanoid" id="K4A3H1"/>
<reference evidence="2" key="2">
    <citation type="submission" date="2018-08" db="UniProtKB">
        <authorList>
            <consortium name="EnsemblPlants"/>
        </authorList>
    </citation>
    <scope>IDENTIFICATION</scope>
    <source>
        <strain evidence="2">Yugu1</strain>
    </source>
</reference>
<protein>
    <submittedName>
        <fullName evidence="2">Uncharacterized protein</fullName>
    </submittedName>
</protein>
<keyword evidence="3" id="KW-1185">Reference proteome</keyword>
<dbReference type="AlphaFoldDB" id="K4A3H1"/>
<dbReference type="EMBL" id="AGNK02000667">
    <property type="status" value="NOT_ANNOTATED_CDS"/>
    <property type="molecule type" value="Genomic_DNA"/>
</dbReference>
<evidence type="ECO:0000256" key="1">
    <source>
        <dbReference type="SAM" id="SignalP"/>
    </source>
</evidence>
<organism evidence="2 3">
    <name type="scientific">Setaria italica</name>
    <name type="common">Foxtail millet</name>
    <name type="synonym">Panicum italicum</name>
    <dbReference type="NCBI Taxonomy" id="4555"/>
    <lineage>
        <taxon>Eukaryota</taxon>
        <taxon>Viridiplantae</taxon>
        <taxon>Streptophyta</taxon>
        <taxon>Embryophyta</taxon>
        <taxon>Tracheophyta</taxon>
        <taxon>Spermatophyta</taxon>
        <taxon>Magnoliopsida</taxon>
        <taxon>Liliopsida</taxon>
        <taxon>Poales</taxon>
        <taxon>Poaceae</taxon>
        <taxon>PACMAD clade</taxon>
        <taxon>Panicoideae</taxon>
        <taxon>Panicodae</taxon>
        <taxon>Paniceae</taxon>
        <taxon>Cenchrinae</taxon>
        <taxon>Setaria</taxon>
    </lineage>
</organism>
<sequence>MPSAIGLEPFLMILIVVLFSDIQISPKPRENETLCASSLSLFHHNGYFDGHTMFYQITIIL</sequence>
<reference evidence="3" key="1">
    <citation type="journal article" date="2012" name="Nat. Biotechnol.">
        <title>Reference genome sequence of the model plant Setaria.</title>
        <authorList>
            <person name="Bennetzen J.L."/>
            <person name="Schmutz J."/>
            <person name="Wang H."/>
            <person name="Percifield R."/>
            <person name="Hawkins J."/>
            <person name="Pontaroli A.C."/>
            <person name="Estep M."/>
            <person name="Feng L."/>
            <person name="Vaughn J.N."/>
            <person name="Grimwood J."/>
            <person name="Jenkins J."/>
            <person name="Barry K."/>
            <person name="Lindquist E."/>
            <person name="Hellsten U."/>
            <person name="Deshpande S."/>
            <person name="Wang X."/>
            <person name="Wu X."/>
            <person name="Mitros T."/>
            <person name="Triplett J."/>
            <person name="Yang X."/>
            <person name="Ye C.Y."/>
            <person name="Mauro-Herrera M."/>
            <person name="Wang L."/>
            <person name="Li P."/>
            <person name="Sharma M."/>
            <person name="Sharma R."/>
            <person name="Ronald P.C."/>
            <person name="Panaud O."/>
            <person name="Kellogg E.A."/>
            <person name="Brutnell T.P."/>
            <person name="Doust A.N."/>
            <person name="Tuskan G.A."/>
            <person name="Rokhsar D."/>
            <person name="Devos K.M."/>
        </authorList>
    </citation>
    <scope>NUCLEOTIDE SEQUENCE [LARGE SCALE GENOMIC DNA]</scope>
    <source>
        <strain evidence="3">cv. Yugu1</strain>
    </source>
</reference>
<evidence type="ECO:0000313" key="3">
    <source>
        <dbReference type="Proteomes" id="UP000004995"/>
    </source>
</evidence>
<dbReference type="HOGENOM" id="CLU_2926990_0_0_1"/>
<proteinExistence type="predicted"/>
<feature type="chain" id="PRO_5010128538" evidence="1">
    <location>
        <begin position="20"/>
        <end position="61"/>
    </location>
</feature>